<dbReference type="InterPro" id="IPR017853">
    <property type="entry name" value="GH"/>
</dbReference>
<keyword evidence="5" id="KW-1003">Cell membrane</keyword>
<dbReference type="Proteomes" id="UP000027195">
    <property type="component" value="Unassembled WGS sequence"/>
</dbReference>
<keyword evidence="10" id="KW-0961">Cell wall biogenesis/degradation</keyword>
<evidence type="ECO:0000256" key="14">
    <source>
        <dbReference type="ARBA" id="ARBA00043078"/>
    </source>
</evidence>
<evidence type="ECO:0000313" key="17">
    <source>
        <dbReference type="Proteomes" id="UP000027195"/>
    </source>
</evidence>
<dbReference type="AlphaFoldDB" id="A0A067N0F0"/>
<dbReference type="InterPro" id="IPR050732">
    <property type="entry name" value="Beta-glucan_modifiers"/>
</dbReference>
<dbReference type="GO" id="GO:0042973">
    <property type="term" value="F:glucan endo-1,3-beta-D-glucosidase activity"/>
    <property type="evidence" value="ECO:0007669"/>
    <property type="project" value="UniProtKB-EC"/>
</dbReference>
<dbReference type="GO" id="GO:0009277">
    <property type="term" value="C:fungal-type cell wall"/>
    <property type="evidence" value="ECO:0007669"/>
    <property type="project" value="TreeGrafter"/>
</dbReference>
<evidence type="ECO:0000256" key="8">
    <source>
        <dbReference type="ARBA" id="ARBA00023180"/>
    </source>
</evidence>
<dbReference type="GO" id="GO:0009986">
    <property type="term" value="C:cell surface"/>
    <property type="evidence" value="ECO:0007669"/>
    <property type="project" value="TreeGrafter"/>
</dbReference>
<dbReference type="GO" id="GO:0071555">
    <property type="term" value="P:cell wall organization"/>
    <property type="evidence" value="ECO:0007669"/>
    <property type="project" value="UniProtKB-KW"/>
</dbReference>
<evidence type="ECO:0000256" key="13">
    <source>
        <dbReference type="ARBA" id="ARBA00042373"/>
    </source>
</evidence>
<feature type="chain" id="PRO_5001641785" description="glucan endo-1,3-beta-D-glucosidase" evidence="15">
    <location>
        <begin position="19"/>
        <end position="351"/>
    </location>
</feature>
<sequence>MLSLPLLSAAAFFSLSLASPLQRDLTSIYLNKGANNCFPALGFQPPPGNPTMPPSLWWCDQSSEQGFFGFSYAIDDCQSTDTLVKDFTRMRHDFNARYVRIYSACESDDNIYDRIINAGYKAGVGVYALIWFGFNNDNVWMRRRDALIKTIQSNPLAPYVVRSVDVGSEPLFDQVLSPPDLAKQVRNVRSKLSKYGIPVSISEMQYGYVSPDNVDTSKEVLDAVDAIHSHELHFFDADAQNGTDAWPAILFNVNWFLNQTSHSKKIVFTQTGWPSNDNVWKANSATAVASVQAEQAFMNLLDSKCSELKSLAPLGGVGWFWQIWSDNMLDGWGALNQTGSPKFKFAPATAC</sequence>
<evidence type="ECO:0000256" key="1">
    <source>
        <dbReference type="ARBA" id="ARBA00000382"/>
    </source>
</evidence>
<dbReference type="GO" id="GO:0000272">
    <property type="term" value="P:polysaccharide catabolic process"/>
    <property type="evidence" value="ECO:0007669"/>
    <property type="project" value="UniProtKB-KW"/>
</dbReference>
<protein>
    <recommendedName>
        <fullName evidence="4">glucan endo-1,3-beta-D-glucosidase</fullName>
        <ecNumber evidence="4">3.2.1.39</ecNumber>
    </recommendedName>
    <alternativeName>
        <fullName evidence="14">Endo-1,3-beta-glucanase btgC</fullName>
    </alternativeName>
    <alternativeName>
        <fullName evidence="13">Laminarinase btgC</fullName>
    </alternativeName>
</protein>
<evidence type="ECO:0000256" key="10">
    <source>
        <dbReference type="ARBA" id="ARBA00023316"/>
    </source>
</evidence>
<keyword evidence="9" id="KW-0119">Carbohydrate metabolism</keyword>
<comment type="catalytic activity">
    <reaction evidence="1">
        <text>Hydrolysis of (1-&gt;3)-beta-D-glucosidic linkages in (1-&gt;3)-beta-D-glucans.</text>
        <dbReference type="EC" id="3.2.1.39"/>
    </reaction>
</comment>
<accession>A0A067N0F0</accession>
<dbReference type="EMBL" id="KL198017">
    <property type="protein sequence ID" value="KDQ20415.1"/>
    <property type="molecule type" value="Genomic_DNA"/>
</dbReference>
<dbReference type="HOGENOM" id="CLU_052206_0_0_1"/>
<evidence type="ECO:0000256" key="2">
    <source>
        <dbReference type="ARBA" id="ARBA00004401"/>
    </source>
</evidence>
<gene>
    <name evidence="16" type="ORF">BOTBODRAFT_123988</name>
</gene>
<evidence type="ECO:0000256" key="3">
    <source>
        <dbReference type="ARBA" id="ARBA00008773"/>
    </source>
</evidence>
<dbReference type="GO" id="GO:0005576">
    <property type="term" value="C:extracellular region"/>
    <property type="evidence" value="ECO:0007669"/>
    <property type="project" value="TreeGrafter"/>
</dbReference>
<dbReference type="SUPFAM" id="SSF51445">
    <property type="entry name" value="(Trans)glycosidases"/>
    <property type="match status" value="1"/>
</dbReference>
<dbReference type="InParanoid" id="A0A067N0F0"/>
<evidence type="ECO:0000256" key="15">
    <source>
        <dbReference type="SAM" id="SignalP"/>
    </source>
</evidence>
<name>A0A067N0F0_BOTB1</name>
<dbReference type="GO" id="GO:0005886">
    <property type="term" value="C:plasma membrane"/>
    <property type="evidence" value="ECO:0007669"/>
    <property type="project" value="UniProtKB-SubCell"/>
</dbReference>
<evidence type="ECO:0000256" key="4">
    <source>
        <dbReference type="ARBA" id="ARBA00012780"/>
    </source>
</evidence>
<evidence type="ECO:0000256" key="12">
    <source>
        <dbReference type="ARBA" id="ARBA00037649"/>
    </source>
</evidence>
<dbReference type="PANTHER" id="PTHR16631:SF17">
    <property type="entry name" value="GLUCAN ENDO-1,3-BETA-GLUCOSIDASE BTGC"/>
    <property type="match status" value="1"/>
</dbReference>
<comment type="function">
    <text evidence="12">Glucanases play a role in cell expansion during growth, in cell-cell fusion during mating, and in spore release during sporulation. This enzyme may be involved in beta-glucan degradation. Active on laminarin and lichenan.</text>
</comment>
<dbReference type="OrthoDB" id="77201at2759"/>
<keyword evidence="6 16" id="KW-0378">Hydrolase</keyword>
<dbReference type="PANTHER" id="PTHR16631">
    <property type="entry name" value="GLUCAN 1,3-BETA-GLUCOSIDASE"/>
    <property type="match status" value="1"/>
</dbReference>
<dbReference type="EC" id="3.2.1.39" evidence="4"/>
<comment type="similarity">
    <text evidence="3">Belongs to the glycosyl hydrolase 17 family.</text>
</comment>
<evidence type="ECO:0000256" key="11">
    <source>
        <dbReference type="ARBA" id="ARBA00023326"/>
    </source>
</evidence>
<keyword evidence="17" id="KW-1185">Reference proteome</keyword>
<evidence type="ECO:0000256" key="5">
    <source>
        <dbReference type="ARBA" id="ARBA00022475"/>
    </source>
</evidence>
<evidence type="ECO:0000256" key="9">
    <source>
        <dbReference type="ARBA" id="ARBA00023277"/>
    </source>
</evidence>
<evidence type="ECO:0000256" key="7">
    <source>
        <dbReference type="ARBA" id="ARBA00023136"/>
    </source>
</evidence>
<evidence type="ECO:0000313" key="16">
    <source>
        <dbReference type="EMBL" id="KDQ20415.1"/>
    </source>
</evidence>
<proteinExistence type="inferred from homology"/>
<keyword evidence="11" id="KW-0624">Polysaccharide degradation</keyword>
<keyword evidence="8" id="KW-0325">Glycoprotein</keyword>
<keyword evidence="7" id="KW-0472">Membrane</keyword>
<reference evidence="17" key="1">
    <citation type="journal article" date="2014" name="Proc. Natl. Acad. Sci. U.S.A.">
        <title>Extensive sampling of basidiomycete genomes demonstrates inadequacy of the white-rot/brown-rot paradigm for wood decay fungi.</title>
        <authorList>
            <person name="Riley R."/>
            <person name="Salamov A.A."/>
            <person name="Brown D.W."/>
            <person name="Nagy L.G."/>
            <person name="Floudas D."/>
            <person name="Held B.W."/>
            <person name="Levasseur A."/>
            <person name="Lombard V."/>
            <person name="Morin E."/>
            <person name="Otillar R."/>
            <person name="Lindquist E.A."/>
            <person name="Sun H."/>
            <person name="LaButti K.M."/>
            <person name="Schmutz J."/>
            <person name="Jabbour D."/>
            <person name="Luo H."/>
            <person name="Baker S.E."/>
            <person name="Pisabarro A.G."/>
            <person name="Walton J.D."/>
            <person name="Blanchette R.A."/>
            <person name="Henrissat B."/>
            <person name="Martin F."/>
            <person name="Cullen D."/>
            <person name="Hibbett D.S."/>
            <person name="Grigoriev I.V."/>
        </authorList>
    </citation>
    <scope>NUCLEOTIDE SEQUENCE [LARGE SCALE GENOMIC DNA]</scope>
    <source>
        <strain evidence="17">FD-172 SS1</strain>
    </source>
</reference>
<comment type="subcellular location">
    <subcellularLocation>
        <location evidence="2">Cell membrane</location>
        <topology evidence="2">Single-pass type II membrane protein</topology>
    </subcellularLocation>
</comment>
<organism evidence="16 17">
    <name type="scientific">Botryobasidium botryosum (strain FD-172 SS1)</name>
    <dbReference type="NCBI Taxonomy" id="930990"/>
    <lineage>
        <taxon>Eukaryota</taxon>
        <taxon>Fungi</taxon>
        <taxon>Dikarya</taxon>
        <taxon>Basidiomycota</taxon>
        <taxon>Agaricomycotina</taxon>
        <taxon>Agaricomycetes</taxon>
        <taxon>Cantharellales</taxon>
        <taxon>Botryobasidiaceae</taxon>
        <taxon>Botryobasidium</taxon>
    </lineage>
</organism>
<feature type="signal peptide" evidence="15">
    <location>
        <begin position="1"/>
        <end position="18"/>
    </location>
</feature>
<evidence type="ECO:0000256" key="6">
    <source>
        <dbReference type="ARBA" id="ARBA00022801"/>
    </source>
</evidence>
<keyword evidence="15" id="KW-0732">Signal</keyword>